<proteinExistence type="predicted"/>
<feature type="region of interest" description="Disordered" evidence="1">
    <location>
        <begin position="39"/>
        <end position="70"/>
    </location>
</feature>
<evidence type="ECO:0000256" key="1">
    <source>
        <dbReference type="SAM" id="MobiDB-lite"/>
    </source>
</evidence>
<protein>
    <submittedName>
        <fullName evidence="3">Uncharacterized protein</fullName>
    </submittedName>
</protein>
<accession>A0AAV2REI4</accession>
<name>A0AAV2REI4_MEGNR</name>
<gene>
    <name evidence="3" type="ORF">MNOR_LOCUS22678</name>
</gene>
<keyword evidence="2" id="KW-1133">Transmembrane helix</keyword>
<feature type="non-terminal residue" evidence="3">
    <location>
        <position position="158"/>
    </location>
</feature>
<dbReference type="AlphaFoldDB" id="A0AAV2REI4"/>
<keyword evidence="2" id="KW-0472">Membrane</keyword>
<evidence type="ECO:0000256" key="2">
    <source>
        <dbReference type="SAM" id="Phobius"/>
    </source>
</evidence>
<keyword evidence="4" id="KW-1185">Reference proteome</keyword>
<comment type="caution">
    <text evidence="3">The sequence shown here is derived from an EMBL/GenBank/DDBJ whole genome shotgun (WGS) entry which is preliminary data.</text>
</comment>
<keyword evidence="2" id="KW-0812">Transmembrane</keyword>
<sequence length="158" mass="17079">MVQIMINKMVSGAYLNNNSMDTYKLLDLSGSDSDNDIIHFAPIPDHPHQQRKKRLKRRERDQLRTSPSLAEEELTVSSSSSLPLCCGCHGCFSSMGGSGGYWGGGAGDGSGNSRSPWEVVRSVLLLVALIGLALLTWLALHLQARIDATHMLITAGKA</sequence>
<evidence type="ECO:0000313" key="3">
    <source>
        <dbReference type="EMBL" id="CAL4121816.1"/>
    </source>
</evidence>
<evidence type="ECO:0000313" key="4">
    <source>
        <dbReference type="Proteomes" id="UP001497623"/>
    </source>
</evidence>
<reference evidence="3 4" key="1">
    <citation type="submission" date="2024-05" db="EMBL/GenBank/DDBJ databases">
        <authorList>
            <person name="Wallberg A."/>
        </authorList>
    </citation>
    <scope>NUCLEOTIDE SEQUENCE [LARGE SCALE GENOMIC DNA]</scope>
</reference>
<organism evidence="3 4">
    <name type="scientific">Meganyctiphanes norvegica</name>
    <name type="common">Northern krill</name>
    <name type="synonym">Thysanopoda norvegica</name>
    <dbReference type="NCBI Taxonomy" id="48144"/>
    <lineage>
        <taxon>Eukaryota</taxon>
        <taxon>Metazoa</taxon>
        <taxon>Ecdysozoa</taxon>
        <taxon>Arthropoda</taxon>
        <taxon>Crustacea</taxon>
        <taxon>Multicrustacea</taxon>
        <taxon>Malacostraca</taxon>
        <taxon>Eumalacostraca</taxon>
        <taxon>Eucarida</taxon>
        <taxon>Euphausiacea</taxon>
        <taxon>Euphausiidae</taxon>
        <taxon>Meganyctiphanes</taxon>
    </lineage>
</organism>
<dbReference type="Proteomes" id="UP001497623">
    <property type="component" value="Unassembled WGS sequence"/>
</dbReference>
<dbReference type="EMBL" id="CAXKWB010019320">
    <property type="protein sequence ID" value="CAL4121816.1"/>
    <property type="molecule type" value="Genomic_DNA"/>
</dbReference>
<feature type="transmembrane region" description="Helical" evidence="2">
    <location>
        <begin position="123"/>
        <end position="142"/>
    </location>
</feature>